<organism evidence="2 3">
    <name type="scientific">Candidatus Roizmanbacteria bacterium GW2011_GWC2_35_12</name>
    <dbReference type="NCBI Taxonomy" id="1618485"/>
    <lineage>
        <taxon>Bacteria</taxon>
        <taxon>Candidatus Roizmaniibacteriota</taxon>
    </lineage>
</organism>
<sequence length="355" mass="40341">MKKRRKRLRNLNHNFEKEAFESSILVVMRQYLLVSALLLLIPFQLYRLHSKVNFSPQVAGIGTQGHTVSNSISIGEYRFSLFGYTSPLALVTFDGQGVYDQTTADEEGFFAFNNRFSPFSPREACLSSKDQFGRISTSVCLPPFPTQYDVNIGPVLIPPTLSLNSDYYYINDEIILSGQTIPNSEVDFSVFTRNSDSLLSKISPFYPIIKPVEATSFPSLTAKSDSLGNFNLSLPSSGPDSFRLFAQSEYNDEKTPESVRLNYKILPVWMVIFRYLSIILGLIRSRIIEILIISEIGYLLYVLYKKLFHPFGIQKGREIVVRESLAISRSSSEPYLPELYHRPLFPSKTLQSPMM</sequence>
<feature type="transmembrane region" description="Helical" evidence="1">
    <location>
        <begin position="265"/>
        <end position="283"/>
    </location>
</feature>
<reference evidence="2 3" key="1">
    <citation type="journal article" date="2015" name="Nature">
        <title>rRNA introns, odd ribosomes, and small enigmatic genomes across a large radiation of phyla.</title>
        <authorList>
            <person name="Brown C.T."/>
            <person name="Hug L.A."/>
            <person name="Thomas B.C."/>
            <person name="Sharon I."/>
            <person name="Castelle C.J."/>
            <person name="Singh A."/>
            <person name="Wilkins M.J."/>
            <person name="Williams K.H."/>
            <person name="Banfield J.F."/>
        </authorList>
    </citation>
    <scope>NUCLEOTIDE SEQUENCE [LARGE SCALE GENOMIC DNA]</scope>
</reference>
<keyword evidence="1" id="KW-1133">Transmembrane helix</keyword>
<keyword evidence="1" id="KW-0472">Membrane</keyword>
<dbReference type="EMBL" id="LBPX01000015">
    <property type="protein sequence ID" value="KKP67346.1"/>
    <property type="molecule type" value="Genomic_DNA"/>
</dbReference>
<keyword evidence="1" id="KW-0812">Transmembrane</keyword>
<accession>A0A0G0BUB6</accession>
<name>A0A0G0BUB6_9BACT</name>
<evidence type="ECO:0000256" key="1">
    <source>
        <dbReference type="SAM" id="Phobius"/>
    </source>
</evidence>
<evidence type="ECO:0000313" key="3">
    <source>
        <dbReference type="Proteomes" id="UP000034127"/>
    </source>
</evidence>
<evidence type="ECO:0000313" key="2">
    <source>
        <dbReference type="EMBL" id="KKP67346.1"/>
    </source>
</evidence>
<proteinExistence type="predicted"/>
<comment type="caution">
    <text evidence="2">The sequence shown here is derived from an EMBL/GenBank/DDBJ whole genome shotgun (WGS) entry which is preliminary data.</text>
</comment>
<dbReference type="Proteomes" id="UP000034127">
    <property type="component" value="Unassembled WGS sequence"/>
</dbReference>
<protein>
    <submittedName>
        <fullName evidence="2">Uncharacterized protein</fullName>
    </submittedName>
</protein>
<gene>
    <name evidence="2" type="ORF">UR63_C0015G0006</name>
</gene>
<dbReference type="AlphaFoldDB" id="A0A0G0BUB6"/>